<evidence type="ECO:0008006" key="3">
    <source>
        <dbReference type="Google" id="ProtNLM"/>
    </source>
</evidence>
<dbReference type="PANTHER" id="PTHR31672">
    <property type="entry name" value="BNACNNG10540D PROTEIN"/>
    <property type="match status" value="1"/>
</dbReference>
<dbReference type="InterPro" id="IPR011043">
    <property type="entry name" value="Gal_Oxase/kelch_b-propeller"/>
</dbReference>
<dbReference type="SUPFAM" id="SSF50965">
    <property type="entry name" value="Galactose oxidase, central domain"/>
    <property type="match status" value="1"/>
</dbReference>
<comment type="caution">
    <text evidence="1">The sequence shown here is derived from an EMBL/GenBank/DDBJ whole genome shotgun (WGS) entry which is preliminary data.</text>
</comment>
<keyword evidence="2" id="KW-1185">Reference proteome</keyword>
<gene>
    <name evidence="1" type="ORF">KI387_008221</name>
</gene>
<dbReference type="Gene3D" id="2.120.10.80">
    <property type="entry name" value="Kelch-type beta propeller"/>
    <property type="match status" value="1"/>
</dbReference>
<proteinExistence type="predicted"/>
<dbReference type="EMBL" id="JAHRHJ020000008">
    <property type="protein sequence ID" value="KAH9303817.1"/>
    <property type="molecule type" value="Genomic_DNA"/>
</dbReference>
<evidence type="ECO:0000313" key="1">
    <source>
        <dbReference type="EMBL" id="KAH9303817.1"/>
    </source>
</evidence>
<dbReference type="Proteomes" id="UP000824469">
    <property type="component" value="Unassembled WGS sequence"/>
</dbReference>
<dbReference type="InterPro" id="IPR050796">
    <property type="entry name" value="SCF_F-box_component"/>
</dbReference>
<name>A0AA38CTA5_TAXCH</name>
<sequence>HRVGFEMGEQEDSVLCEMPEHYIMELVLSWLPMESVHNFCSVSKEMNDMLNSSRFVSLWATHSNKNPFLVLCTKQPLKHCNVAYSFSTHTWFKFPKPPNTLTVYYRGSAAGLVLLEMSSNNVGIHETGLCVCNPLTRTLLKLPPIRKPTVEMAWIVGGKDRESYKVVAWENDQMIQIYDSCTRSWSDGDELPCQVFDMNLHRDMVASKGIIFFMKGHRRGVYCIKEEAPLEVSLVQLPEAVQDEKRSWCRMVSCGSRTILAGSPVGKIRNGPYVLKDVVIWELGDDYSWKNIASMPRDLLDDFRPCSFRCDCVGVGDNVCFVNQTLNQMVVEVVVCNVRDGRWEWICSYRRPHELNAWPEPKPDWIGEIVAFEARPDIKLPDAY</sequence>
<dbReference type="SUPFAM" id="SSF81383">
    <property type="entry name" value="F-box domain"/>
    <property type="match status" value="1"/>
</dbReference>
<protein>
    <recommendedName>
        <fullName evidence="3">F-box domain-containing protein</fullName>
    </recommendedName>
</protein>
<dbReference type="InterPro" id="IPR015915">
    <property type="entry name" value="Kelch-typ_b-propeller"/>
</dbReference>
<dbReference type="AlphaFoldDB" id="A0AA38CTA5"/>
<evidence type="ECO:0000313" key="2">
    <source>
        <dbReference type="Proteomes" id="UP000824469"/>
    </source>
</evidence>
<organism evidence="1 2">
    <name type="scientific">Taxus chinensis</name>
    <name type="common">Chinese yew</name>
    <name type="synonym">Taxus wallichiana var. chinensis</name>
    <dbReference type="NCBI Taxonomy" id="29808"/>
    <lineage>
        <taxon>Eukaryota</taxon>
        <taxon>Viridiplantae</taxon>
        <taxon>Streptophyta</taxon>
        <taxon>Embryophyta</taxon>
        <taxon>Tracheophyta</taxon>
        <taxon>Spermatophyta</taxon>
        <taxon>Pinopsida</taxon>
        <taxon>Pinidae</taxon>
        <taxon>Conifers II</taxon>
        <taxon>Cupressales</taxon>
        <taxon>Taxaceae</taxon>
        <taxon>Taxus</taxon>
    </lineage>
</organism>
<reference evidence="1 2" key="1">
    <citation type="journal article" date="2021" name="Nat. Plants">
        <title>The Taxus genome provides insights into paclitaxel biosynthesis.</title>
        <authorList>
            <person name="Xiong X."/>
            <person name="Gou J."/>
            <person name="Liao Q."/>
            <person name="Li Y."/>
            <person name="Zhou Q."/>
            <person name="Bi G."/>
            <person name="Li C."/>
            <person name="Du R."/>
            <person name="Wang X."/>
            <person name="Sun T."/>
            <person name="Guo L."/>
            <person name="Liang H."/>
            <person name="Lu P."/>
            <person name="Wu Y."/>
            <person name="Zhang Z."/>
            <person name="Ro D.K."/>
            <person name="Shang Y."/>
            <person name="Huang S."/>
            <person name="Yan J."/>
        </authorList>
    </citation>
    <scope>NUCLEOTIDE SEQUENCE [LARGE SCALE GENOMIC DNA]</scope>
    <source>
        <strain evidence="1">Ta-2019</strain>
    </source>
</reference>
<dbReference type="OMA" id="EIHINCH"/>
<accession>A0AA38CTA5</accession>
<dbReference type="InterPro" id="IPR036047">
    <property type="entry name" value="F-box-like_dom_sf"/>
</dbReference>
<feature type="non-terminal residue" evidence="1">
    <location>
        <position position="1"/>
    </location>
</feature>
<dbReference type="PANTHER" id="PTHR31672:SF8">
    <property type="entry name" value="F-BOX DOMAIN-CONTAINING PROTEIN"/>
    <property type="match status" value="1"/>
</dbReference>